<evidence type="ECO:0008006" key="3">
    <source>
        <dbReference type="Google" id="ProtNLM"/>
    </source>
</evidence>
<reference evidence="1" key="1">
    <citation type="submission" date="2022-01" db="EMBL/GenBank/DDBJ databases">
        <title>Colwellia maritima, isolated from seawater.</title>
        <authorList>
            <person name="Kristyanto S."/>
            <person name="Jung J."/>
            <person name="Jeon C.O."/>
        </authorList>
    </citation>
    <scope>NUCLEOTIDE SEQUENCE</scope>
    <source>
        <strain evidence="1">MSW7</strain>
    </source>
</reference>
<evidence type="ECO:0000313" key="1">
    <source>
        <dbReference type="EMBL" id="MCI2283352.1"/>
    </source>
</evidence>
<dbReference type="EMBL" id="JAKKSL010000001">
    <property type="protein sequence ID" value="MCI2283352.1"/>
    <property type="molecule type" value="Genomic_DNA"/>
</dbReference>
<sequence length="101" mass="11916">MNNLTQAKTPWLTGTSVEEKRAEIKHYFHNTWQTYESLFALINNDNAYYLRPEPLRHPLIFYFGHTATFYINKLILGKYIKHRINHSLEAICAVGVDEMSR</sequence>
<accession>A0ABS9X2S8</accession>
<dbReference type="Proteomes" id="UP001139646">
    <property type="component" value="Unassembled WGS sequence"/>
</dbReference>
<evidence type="ECO:0000313" key="2">
    <source>
        <dbReference type="Proteomes" id="UP001139646"/>
    </source>
</evidence>
<organism evidence="1 2">
    <name type="scientific">Colwellia maritima</name>
    <dbReference type="NCBI Taxonomy" id="2912588"/>
    <lineage>
        <taxon>Bacteria</taxon>
        <taxon>Pseudomonadati</taxon>
        <taxon>Pseudomonadota</taxon>
        <taxon>Gammaproteobacteria</taxon>
        <taxon>Alteromonadales</taxon>
        <taxon>Colwelliaceae</taxon>
        <taxon>Colwellia</taxon>
    </lineage>
</organism>
<keyword evidence="2" id="KW-1185">Reference proteome</keyword>
<protein>
    <recommendedName>
        <fullName evidence="3">SAM-dependent methyltransferase</fullName>
    </recommendedName>
</protein>
<comment type="caution">
    <text evidence="1">The sequence shown here is derived from an EMBL/GenBank/DDBJ whole genome shotgun (WGS) entry which is preliminary data.</text>
</comment>
<name>A0ABS9X2S8_9GAMM</name>
<proteinExistence type="predicted"/>
<gene>
    <name evidence="1" type="ORF">L3081_07990</name>
</gene>